<dbReference type="InterPro" id="IPR036286">
    <property type="entry name" value="LexA/Signal_pep-like_sf"/>
</dbReference>
<sequence>PHNLESDFIQVPVYDVQLAAGNGTHVDHDNIVESLPISRKYLSDSGISADSATIVKVRGESMEHTLCDGDVVLVNTGISKPVSGK</sequence>
<dbReference type="InterPro" id="IPR015927">
    <property type="entry name" value="Peptidase_S24_S26A/B/C"/>
</dbReference>
<feature type="non-terminal residue" evidence="5">
    <location>
        <position position="1"/>
    </location>
</feature>
<dbReference type="Gene3D" id="2.10.109.10">
    <property type="entry name" value="Umud Fragment, subunit A"/>
    <property type="match status" value="1"/>
</dbReference>
<dbReference type="AlphaFoldDB" id="A0AAW7YX79"/>
<comment type="caution">
    <text evidence="5">The sequence shown here is derived from an EMBL/GenBank/DDBJ whole genome shotgun (WGS) entry which is preliminary data.</text>
</comment>
<name>A0AAW7YX79_9STAP</name>
<evidence type="ECO:0000256" key="2">
    <source>
        <dbReference type="ARBA" id="ARBA00023125"/>
    </source>
</evidence>
<feature type="domain" description="Peptidase S24/S26A/S26B/S26C" evidence="4">
    <location>
        <begin position="12"/>
        <end position="82"/>
    </location>
</feature>
<evidence type="ECO:0000256" key="1">
    <source>
        <dbReference type="ARBA" id="ARBA00023015"/>
    </source>
</evidence>
<feature type="non-terminal residue" evidence="5">
    <location>
        <position position="85"/>
    </location>
</feature>
<dbReference type="CDD" id="cd06462">
    <property type="entry name" value="Peptidase_S24_S26"/>
    <property type="match status" value="1"/>
</dbReference>
<dbReference type="SUPFAM" id="SSF51306">
    <property type="entry name" value="LexA/Signal peptidase"/>
    <property type="match status" value="1"/>
</dbReference>
<dbReference type="GO" id="GO:0003677">
    <property type="term" value="F:DNA binding"/>
    <property type="evidence" value="ECO:0007669"/>
    <property type="project" value="UniProtKB-KW"/>
</dbReference>
<evidence type="ECO:0000313" key="5">
    <source>
        <dbReference type="EMBL" id="MDO6575355.1"/>
    </source>
</evidence>
<dbReference type="PANTHER" id="PTHR40661">
    <property type="match status" value="1"/>
</dbReference>
<dbReference type="EMBL" id="JAUOQO010000552">
    <property type="protein sequence ID" value="MDO6575355.1"/>
    <property type="molecule type" value="Genomic_DNA"/>
</dbReference>
<keyword evidence="6" id="KW-1185">Reference proteome</keyword>
<dbReference type="PANTHER" id="PTHR40661:SF3">
    <property type="entry name" value="FELS-1 PROPHAGE TRANSCRIPTIONAL REGULATOR"/>
    <property type="match status" value="1"/>
</dbReference>
<dbReference type="RefSeq" id="WP_303522400.1">
    <property type="nucleotide sequence ID" value="NZ_JAUOQO010000552.1"/>
</dbReference>
<dbReference type="Pfam" id="PF00717">
    <property type="entry name" value="Peptidase_S24"/>
    <property type="match status" value="1"/>
</dbReference>
<evidence type="ECO:0000313" key="6">
    <source>
        <dbReference type="Proteomes" id="UP001170310"/>
    </source>
</evidence>
<keyword evidence="2" id="KW-0238">DNA-binding</keyword>
<evidence type="ECO:0000259" key="4">
    <source>
        <dbReference type="Pfam" id="PF00717"/>
    </source>
</evidence>
<evidence type="ECO:0000256" key="3">
    <source>
        <dbReference type="ARBA" id="ARBA00023163"/>
    </source>
</evidence>
<organism evidence="5 6">
    <name type="scientific">Staphylococcus pasteuri_A</name>
    <dbReference type="NCBI Taxonomy" id="3062664"/>
    <lineage>
        <taxon>Bacteria</taxon>
        <taxon>Bacillati</taxon>
        <taxon>Bacillota</taxon>
        <taxon>Bacilli</taxon>
        <taxon>Bacillales</taxon>
        <taxon>Staphylococcaceae</taxon>
        <taxon>Staphylococcus</taxon>
    </lineage>
</organism>
<keyword evidence="1" id="KW-0805">Transcription regulation</keyword>
<reference evidence="5" key="1">
    <citation type="submission" date="2023-07" db="EMBL/GenBank/DDBJ databases">
        <title>Genome content predicts the carbon catabolic preferences of heterotrophic bacteria.</title>
        <authorList>
            <person name="Gralka M."/>
        </authorList>
    </citation>
    <scope>NUCLEOTIDE SEQUENCE</scope>
    <source>
        <strain evidence="5">E2R20</strain>
    </source>
</reference>
<dbReference type="Proteomes" id="UP001170310">
    <property type="component" value="Unassembled WGS sequence"/>
</dbReference>
<accession>A0AAW7YX79</accession>
<protein>
    <submittedName>
        <fullName evidence="5">S24 family peptidase</fullName>
    </submittedName>
</protein>
<gene>
    <name evidence="5" type="ORF">Q4528_14660</name>
</gene>
<proteinExistence type="predicted"/>
<keyword evidence="3" id="KW-0804">Transcription</keyword>